<dbReference type="EMBL" id="RDQH01000331">
    <property type="protein sequence ID" value="RXI00269.1"/>
    <property type="molecule type" value="Genomic_DNA"/>
</dbReference>
<keyword evidence="7 13" id="KW-0479">Metal-binding</keyword>
<dbReference type="PROSITE" id="PS00080">
    <property type="entry name" value="MULTICOPPER_OXIDASE2"/>
    <property type="match status" value="1"/>
</dbReference>
<comment type="function">
    <text evidence="13">Lignin degradation and detoxification of lignin-derived products.</text>
</comment>
<dbReference type="InterPro" id="IPR011706">
    <property type="entry name" value="Cu-oxidase_C"/>
</dbReference>
<dbReference type="EC" id="1.10.3.2" evidence="4 13"/>
<keyword evidence="8 13" id="KW-0677">Repeat</keyword>
<keyword evidence="18" id="KW-1185">Reference proteome</keyword>
<reference evidence="17 18" key="1">
    <citation type="submission" date="2018-10" db="EMBL/GenBank/DDBJ databases">
        <title>A high-quality apple genome assembly.</title>
        <authorList>
            <person name="Hu J."/>
        </authorList>
    </citation>
    <scope>NUCLEOTIDE SEQUENCE [LARGE SCALE GENOMIC DNA]</scope>
    <source>
        <strain evidence="18">cv. HFTH1</strain>
        <tissue evidence="17">Young leaf</tissue>
    </source>
</reference>
<feature type="domain" description="Plastocyanin-like" evidence="15">
    <location>
        <begin position="564"/>
        <end position="664"/>
    </location>
</feature>
<keyword evidence="10 13" id="KW-0186">Copper</keyword>
<dbReference type="InterPro" id="IPR034289">
    <property type="entry name" value="CuRO_3_LCC"/>
</dbReference>
<dbReference type="Pfam" id="PF07732">
    <property type="entry name" value="Cu-oxidase_3"/>
    <property type="match status" value="1"/>
</dbReference>
<dbReference type="Gene3D" id="2.60.40.420">
    <property type="entry name" value="Cupredoxins - blue copper proteins"/>
    <property type="match status" value="4"/>
</dbReference>
<evidence type="ECO:0000256" key="12">
    <source>
        <dbReference type="ARBA" id="ARBA00023185"/>
    </source>
</evidence>
<accession>A0A498JWI9</accession>
<dbReference type="AlphaFoldDB" id="A0A498JWI9"/>
<feature type="signal peptide" evidence="13">
    <location>
        <begin position="1"/>
        <end position="30"/>
    </location>
</feature>
<dbReference type="CDD" id="cd13897">
    <property type="entry name" value="CuRO_3_LCC_plant"/>
    <property type="match status" value="1"/>
</dbReference>
<dbReference type="Proteomes" id="UP000290289">
    <property type="component" value="Chromosome 5"/>
</dbReference>
<dbReference type="Pfam" id="PF07731">
    <property type="entry name" value="Cu-oxidase_2"/>
    <property type="match status" value="2"/>
</dbReference>
<dbReference type="InterPro" id="IPR011707">
    <property type="entry name" value="Cu-oxidase-like_N"/>
</dbReference>
<keyword evidence="11" id="KW-0325">Glycoprotein</keyword>
<evidence type="ECO:0000259" key="14">
    <source>
        <dbReference type="Pfam" id="PF00394"/>
    </source>
</evidence>
<feature type="domain" description="Plastocyanin-like" evidence="14">
    <location>
        <begin position="138"/>
        <end position="289"/>
    </location>
</feature>
<dbReference type="Pfam" id="PF00394">
    <property type="entry name" value="Cu-oxidase"/>
    <property type="match status" value="1"/>
</dbReference>
<evidence type="ECO:0000256" key="7">
    <source>
        <dbReference type="ARBA" id="ARBA00022723"/>
    </source>
</evidence>
<comment type="similarity">
    <text evidence="3 13">Belongs to the multicopper oxidase family.</text>
</comment>
<feature type="domain" description="Plastocyanin-like" evidence="16">
    <location>
        <begin position="42"/>
        <end position="91"/>
    </location>
</feature>
<dbReference type="CDD" id="cd13875">
    <property type="entry name" value="CuRO_2_LCC_plant"/>
    <property type="match status" value="1"/>
</dbReference>
<comment type="cofactor">
    <cofactor evidence="13">
        <name>Cu cation</name>
        <dbReference type="ChEBI" id="CHEBI:23378"/>
    </cofactor>
    <text evidence="13">Binds 4 Cu cations per monomer.</text>
</comment>
<evidence type="ECO:0000256" key="8">
    <source>
        <dbReference type="ARBA" id="ARBA00022737"/>
    </source>
</evidence>
<dbReference type="PANTHER" id="PTHR11709:SF349">
    <property type="entry name" value="LACCASE"/>
    <property type="match status" value="1"/>
</dbReference>
<dbReference type="GO" id="GO:0048046">
    <property type="term" value="C:apoplast"/>
    <property type="evidence" value="ECO:0007669"/>
    <property type="project" value="UniProtKB-SubCell"/>
</dbReference>
<dbReference type="NCBIfam" id="TIGR03389">
    <property type="entry name" value="laccase"/>
    <property type="match status" value="1"/>
</dbReference>
<gene>
    <name evidence="17" type="ORF">DVH24_037817</name>
</gene>
<protein>
    <recommendedName>
        <fullName evidence="4 13">Laccase</fullName>
        <ecNumber evidence="4 13">1.10.3.2</ecNumber>
    </recommendedName>
    <alternativeName>
        <fullName evidence="13">Benzenediol:oxygen oxidoreductase</fullName>
    </alternativeName>
    <alternativeName>
        <fullName evidence="13">Diphenol oxidase</fullName>
    </alternativeName>
    <alternativeName>
        <fullName evidence="13">Urishiol oxidase</fullName>
    </alternativeName>
</protein>
<comment type="subcellular location">
    <subcellularLocation>
        <location evidence="2 13">Secreted</location>
        <location evidence="2 13">Extracellular space</location>
        <location evidence="2 13">Apoplast</location>
    </subcellularLocation>
</comment>
<dbReference type="InterPro" id="IPR017761">
    <property type="entry name" value="Laccase"/>
</dbReference>
<dbReference type="InterPro" id="IPR002355">
    <property type="entry name" value="Cu_oxidase_Cu_BS"/>
</dbReference>
<keyword evidence="13" id="KW-0732">Signal</keyword>
<proteinExistence type="inferred from homology"/>
<sequence>MECLFKTTGFFFLALMSTLLLQTQVFSCLAQGNVHSYDFVLKDTNFTKLCSTKSAFTVNDSFPGPVIRAQKGDTVYVNVYNQGRYGVTMHCLEIHGSMDLSTLFWHAHSDWSRATVHGAFLILPANGTSYPFPKPDEEQVIVFASWYKDDVMTLLDETLESGGLTTSSDSYVINGEPGDFYSCSKETTYRMSVDYGKTYLLRIVNSVQNIDMFFAIADHNLILVGMDGSYVKPIVSSYIMITPGQTMDVLVAANKSLGHYYMFASPYYDGEADDFDKSIASAIFQYNGNYTPPSSPIYPTNIPGFYDIGSASNFVKQFRSLASAEHSIDVPLNVTTRMFVTVSIGMLHCPNRSCAGPEGNRISSGLNNISFANPAVDVLQAYYRNISGYYDASFPDEPPNLFNFTAEEMKADNYSITDRGTKVKMLDYNATVEITFQGTNVMDSAENHPVHLHGFRFYVIGSGLGNFDNVTDPLTYNLIDPPEVNTFSVPKDGWATIRFIANNPGVWFMHCHFDRHMSWGMGTVFIVKNGGSDETSMRPPPDNLPTCVKNSLFKTSHQSILRLGDATVECAFQGTSLVTRIDHPKHLHGFNFYVVGRGFGNFDRDKEPVYYNLIDPPHKNTVTVPIRGWVVIRFQANNPGVWFLHYHLERHLTWRMNTVFILKNGKHNKEKLLPLPPRMPP</sequence>
<keyword evidence="12 13" id="KW-0439">Lignin degradation</keyword>
<dbReference type="GO" id="GO:0005507">
    <property type="term" value="F:copper ion binding"/>
    <property type="evidence" value="ECO:0007669"/>
    <property type="project" value="InterPro"/>
</dbReference>
<evidence type="ECO:0000313" key="18">
    <source>
        <dbReference type="Proteomes" id="UP000290289"/>
    </source>
</evidence>
<evidence type="ECO:0000256" key="2">
    <source>
        <dbReference type="ARBA" id="ARBA00004271"/>
    </source>
</evidence>
<dbReference type="GO" id="GO:0052716">
    <property type="term" value="F:hydroquinone:oxygen oxidoreductase activity"/>
    <property type="evidence" value="ECO:0007669"/>
    <property type="project" value="UniProtKB-EC"/>
</dbReference>
<keyword evidence="6 13" id="KW-0964">Secreted</keyword>
<evidence type="ECO:0000313" key="17">
    <source>
        <dbReference type="EMBL" id="RXI00269.1"/>
    </source>
</evidence>
<comment type="catalytic activity">
    <reaction evidence="1 13">
        <text>4 hydroquinone + O2 = 4 benzosemiquinone + 2 H2O</text>
        <dbReference type="Rhea" id="RHEA:11276"/>
        <dbReference type="ChEBI" id="CHEBI:15377"/>
        <dbReference type="ChEBI" id="CHEBI:15379"/>
        <dbReference type="ChEBI" id="CHEBI:17594"/>
        <dbReference type="ChEBI" id="CHEBI:17977"/>
        <dbReference type="EC" id="1.10.3.2"/>
    </reaction>
</comment>
<dbReference type="InterPro" id="IPR045087">
    <property type="entry name" value="Cu-oxidase_fam"/>
</dbReference>
<evidence type="ECO:0000256" key="1">
    <source>
        <dbReference type="ARBA" id="ARBA00000349"/>
    </source>
</evidence>
<dbReference type="GO" id="GO:0046274">
    <property type="term" value="P:lignin catabolic process"/>
    <property type="evidence" value="ECO:0007669"/>
    <property type="project" value="UniProtKB-KW"/>
</dbReference>
<keyword evidence="9 13" id="KW-0560">Oxidoreductase</keyword>
<evidence type="ECO:0000256" key="4">
    <source>
        <dbReference type="ARBA" id="ARBA00012297"/>
    </source>
</evidence>
<evidence type="ECO:0000256" key="5">
    <source>
        <dbReference type="ARBA" id="ARBA00022523"/>
    </source>
</evidence>
<evidence type="ECO:0000256" key="6">
    <source>
        <dbReference type="ARBA" id="ARBA00022525"/>
    </source>
</evidence>
<evidence type="ECO:0000256" key="9">
    <source>
        <dbReference type="ARBA" id="ARBA00023002"/>
    </source>
</evidence>
<organism evidence="17 18">
    <name type="scientific">Malus domestica</name>
    <name type="common">Apple</name>
    <name type="synonym">Pyrus malus</name>
    <dbReference type="NCBI Taxonomy" id="3750"/>
    <lineage>
        <taxon>Eukaryota</taxon>
        <taxon>Viridiplantae</taxon>
        <taxon>Streptophyta</taxon>
        <taxon>Embryophyta</taxon>
        <taxon>Tracheophyta</taxon>
        <taxon>Spermatophyta</taxon>
        <taxon>Magnoliopsida</taxon>
        <taxon>eudicotyledons</taxon>
        <taxon>Gunneridae</taxon>
        <taxon>Pentapetalae</taxon>
        <taxon>rosids</taxon>
        <taxon>fabids</taxon>
        <taxon>Rosales</taxon>
        <taxon>Rosaceae</taxon>
        <taxon>Amygdaloideae</taxon>
        <taxon>Maleae</taxon>
        <taxon>Malus</taxon>
    </lineage>
</organism>
<evidence type="ECO:0000256" key="11">
    <source>
        <dbReference type="ARBA" id="ARBA00023180"/>
    </source>
</evidence>
<dbReference type="InterPro" id="IPR034285">
    <property type="entry name" value="CuRO_2_LCC"/>
</dbReference>
<feature type="chain" id="PRO_5019612934" description="Laccase" evidence="13">
    <location>
        <begin position="31"/>
        <end position="681"/>
    </location>
</feature>
<keyword evidence="5 13" id="KW-0052">Apoplast</keyword>
<evidence type="ECO:0000259" key="15">
    <source>
        <dbReference type="Pfam" id="PF07731"/>
    </source>
</evidence>
<evidence type="ECO:0000256" key="3">
    <source>
        <dbReference type="ARBA" id="ARBA00010609"/>
    </source>
</evidence>
<evidence type="ECO:0000259" key="16">
    <source>
        <dbReference type="Pfam" id="PF07732"/>
    </source>
</evidence>
<dbReference type="InterPro" id="IPR033138">
    <property type="entry name" value="Cu_oxidase_CS"/>
</dbReference>
<dbReference type="PANTHER" id="PTHR11709">
    <property type="entry name" value="MULTI-COPPER OXIDASE"/>
    <property type="match status" value="1"/>
</dbReference>
<dbReference type="PROSITE" id="PS00079">
    <property type="entry name" value="MULTICOPPER_OXIDASE1"/>
    <property type="match status" value="1"/>
</dbReference>
<dbReference type="SUPFAM" id="SSF49503">
    <property type="entry name" value="Cupredoxins"/>
    <property type="match status" value="4"/>
</dbReference>
<feature type="domain" description="Plastocyanin-like" evidence="15">
    <location>
        <begin position="394"/>
        <end position="529"/>
    </location>
</feature>
<dbReference type="InterPro" id="IPR008972">
    <property type="entry name" value="Cupredoxin"/>
</dbReference>
<comment type="caution">
    <text evidence="17">The sequence shown here is derived from an EMBL/GenBank/DDBJ whole genome shotgun (WGS) entry which is preliminary data.</text>
</comment>
<name>A0A498JWI9_MALDO</name>
<dbReference type="InterPro" id="IPR001117">
    <property type="entry name" value="Cu-oxidase_2nd"/>
</dbReference>
<evidence type="ECO:0000256" key="10">
    <source>
        <dbReference type="ARBA" id="ARBA00023008"/>
    </source>
</evidence>
<evidence type="ECO:0000256" key="13">
    <source>
        <dbReference type="RuleBase" id="RU361119"/>
    </source>
</evidence>